<keyword evidence="5" id="KW-0808">Transferase</keyword>
<dbReference type="PROSITE" id="PS00600">
    <property type="entry name" value="AA_TRANSFER_CLASS_3"/>
    <property type="match status" value="1"/>
</dbReference>
<dbReference type="InterPro" id="IPR005814">
    <property type="entry name" value="Aminotrans_3"/>
</dbReference>
<evidence type="ECO:0000256" key="1">
    <source>
        <dbReference type="ARBA" id="ARBA00001933"/>
    </source>
</evidence>
<evidence type="ECO:0000256" key="2">
    <source>
        <dbReference type="ARBA" id="ARBA00008954"/>
    </source>
</evidence>
<dbReference type="InterPro" id="IPR049704">
    <property type="entry name" value="Aminotrans_3_PPA_site"/>
</dbReference>
<name>A0ABY9R5K4_9BACT</name>
<gene>
    <name evidence="5" type="ORF">KPS_000636</name>
</gene>
<dbReference type="NCBIfam" id="NF005812">
    <property type="entry name" value="PRK07678.1"/>
    <property type="match status" value="1"/>
</dbReference>
<keyword evidence="3 4" id="KW-0663">Pyridoxal phosphate</keyword>
<dbReference type="InterPro" id="IPR015422">
    <property type="entry name" value="PyrdxlP-dep_Trfase_small"/>
</dbReference>
<comment type="cofactor">
    <cofactor evidence="1">
        <name>pyridoxal 5'-phosphate</name>
        <dbReference type="ChEBI" id="CHEBI:597326"/>
    </cofactor>
</comment>
<accession>A0ABY9R5K4</accession>
<dbReference type="Gene3D" id="3.90.1150.10">
    <property type="entry name" value="Aspartate Aminotransferase, domain 1"/>
    <property type="match status" value="1"/>
</dbReference>
<dbReference type="RefSeq" id="WP_309542002.1">
    <property type="nucleotide sequence ID" value="NZ_CP133659.1"/>
</dbReference>
<dbReference type="PANTHER" id="PTHR43094">
    <property type="entry name" value="AMINOTRANSFERASE"/>
    <property type="match status" value="1"/>
</dbReference>
<dbReference type="GO" id="GO:0008483">
    <property type="term" value="F:transaminase activity"/>
    <property type="evidence" value="ECO:0007669"/>
    <property type="project" value="UniProtKB-KW"/>
</dbReference>
<dbReference type="Proteomes" id="UP001180616">
    <property type="component" value="Chromosome"/>
</dbReference>
<evidence type="ECO:0000256" key="4">
    <source>
        <dbReference type="RuleBase" id="RU003560"/>
    </source>
</evidence>
<organism evidence="5 6">
    <name type="scientific">Nitratidesulfovibrio liaohensis</name>
    <dbReference type="NCBI Taxonomy" id="2604158"/>
    <lineage>
        <taxon>Bacteria</taxon>
        <taxon>Pseudomonadati</taxon>
        <taxon>Thermodesulfobacteriota</taxon>
        <taxon>Desulfovibrionia</taxon>
        <taxon>Desulfovibrionales</taxon>
        <taxon>Desulfovibrionaceae</taxon>
        <taxon>Nitratidesulfovibrio</taxon>
    </lineage>
</organism>
<dbReference type="InterPro" id="IPR015424">
    <property type="entry name" value="PyrdxlP-dep_Trfase"/>
</dbReference>
<keyword evidence="6" id="KW-1185">Reference proteome</keyword>
<evidence type="ECO:0000313" key="6">
    <source>
        <dbReference type="Proteomes" id="UP001180616"/>
    </source>
</evidence>
<sequence>MSPSQKHDPAAYAAADLAHVWHHLVQHQALAGKGPMIVVEGEGLTLRDINGKEYLDATSGGVWCVNVGYGRERIARAVYEQMKAMPYYAATAGNIPYIEFAQKLLAHMPGLTRAYLSNSGSEANEKAYKMVRSLAHLSGNPAKKKILFRARDYHGTTLGALSSTGQAERKEWFGPLVPGFVEFPHACCYRCAFNKTYPGCDIDCARAVERIIEQEGPETVGGLIVEPITAGGGVIPPVAEYYTVLADICRRHGVLLIMDEVVCGMGRTGTMFGYQHYGVTPDIVTMAKGVASAYMPISVTATTEEVFKAFLNDPADKMAYFRDISTYGGCAAGCSAALENMAIIEEEKLLDNVNAMGDYLLAGLKELGDLPYVGDVRGKGLLCGIELVQDKAGKKPMAEGKVIQVVGEMAANAVLVGRTNRSLPGFNNIINIAPAYVVTGDNIDVILRTLRAALGKVLG</sequence>
<dbReference type="PANTHER" id="PTHR43094:SF1">
    <property type="entry name" value="AMINOTRANSFERASE CLASS-III"/>
    <property type="match status" value="1"/>
</dbReference>
<comment type="similarity">
    <text evidence="2 4">Belongs to the class-III pyridoxal-phosphate-dependent aminotransferase family.</text>
</comment>
<reference evidence="5" key="1">
    <citation type="submission" date="2023-09" db="EMBL/GenBank/DDBJ databases">
        <authorList>
            <consortium name="CW5 consortium"/>
            <person name="Lu C.-W."/>
        </authorList>
    </citation>
    <scope>NUCLEOTIDE SEQUENCE</scope>
    <source>
        <strain evidence="5">KPS</strain>
    </source>
</reference>
<proteinExistence type="inferred from homology"/>
<dbReference type="Gene3D" id="3.40.640.10">
    <property type="entry name" value="Type I PLP-dependent aspartate aminotransferase-like (Major domain)"/>
    <property type="match status" value="1"/>
</dbReference>
<dbReference type="CDD" id="cd00610">
    <property type="entry name" value="OAT_like"/>
    <property type="match status" value="1"/>
</dbReference>
<dbReference type="InterPro" id="IPR015421">
    <property type="entry name" value="PyrdxlP-dep_Trfase_major"/>
</dbReference>
<protein>
    <submittedName>
        <fullName evidence="5">Aminotransferase class III-fold pyridoxal phosphate-dependent enzyme</fullName>
    </submittedName>
</protein>
<dbReference type="Pfam" id="PF00202">
    <property type="entry name" value="Aminotran_3"/>
    <property type="match status" value="1"/>
</dbReference>
<keyword evidence="5" id="KW-0032">Aminotransferase</keyword>
<dbReference type="EMBL" id="CP133659">
    <property type="protein sequence ID" value="WMW66088.1"/>
    <property type="molecule type" value="Genomic_DNA"/>
</dbReference>
<evidence type="ECO:0000313" key="5">
    <source>
        <dbReference type="EMBL" id="WMW66088.1"/>
    </source>
</evidence>
<dbReference type="SUPFAM" id="SSF53383">
    <property type="entry name" value="PLP-dependent transferases"/>
    <property type="match status" value="1"/>
</dbReference>
<evidence type="ECO:0000256" key="3">
    <source>
        <dbReference type="ARBA" id="ARBA00022898"/>
    </source>
</evidence>